<dbReference type="AlphaFoldDB" id="A0A1Y1VN08"/>
<keyword evidence="3" id="KW-0862">Zinc</keyword>
<dbReference type="Gene3D" id="1.10.506.10">
    <property type="entry name" value="GTPase Activation - p120gap, domain 1"/>
    <property type="match status" value="2"/>
</dbReference>
<dbReference type="GO" id="GO:0046872">
    <property type="term" value="F:metal ion binding"/>
    <property type="evidence" value="ECO:0007669"/>
    <property type="project" value="UniProtKB-KW"/>
</dbReference>
<feature type="domain" description="Phorbol-ester/DAG-type" evidence="5">
    <location>
        <begin position="128"/>
        <end position="175"/>
    </location>
</feature>
<evidence type="ECO:0000259" key="5">
    <source>
        <dbReference type="PROSITE" id="PS50081"/>
    </source>
</evidence>
<dbReference type="PROSITE" id="PS00509">
    <property type="entry name" value="RAS_GTPASE_ACTIV_1"/>
    <property type="match status" value="1"/>
</dbReference>
<dbReference type="InterPro" id="IPR039360">
    <property type="entry name" value="Ras_GTPase"/>
</dbReference>
<dbReference type="SUPFAM" id="SSF48350">
    <property type="entry name" value="GTPase activation domain, GAP"/>
    <property type="match status" value="1"/>
</dbReference>
<evidence type="ECO:0000313" key="6">
    <source>
        <dbReference type="EMBL" id="ORX59991.1"/>
    </source>
</evidence>
<protein>
    <submittedName>
        <fullName evidence="6">Rho GTPase activation protein</fullName>
    </submittedName>
</protein>
<evidence type="ECO:0000256" key="1">
    <source>
        <dbReference type="ARBA" id="ARBA00022468"/>
    </source>
</evidence>
<dbReference type="STRING" id="1754191.A0A1Y1VN08"/>
<sequence length="492" mass="57295">MSNAFNSGSVRKGSYTSTYIEKSTLEMIANQKEKKEKLKGIQFETKIQPCNSNPFWGEYFEIILEKNFYSVKIELFLKNAILNFPVGEIYLYKRDLESKHLGEVICAWKPLNSKNVTMKKEINDNGYSHIFEAINEDDRIYDCIVCENIIMDEGLKCTHCHITTHIKCSQSLCNCEACGSLRIEYRYIDFPILPLKNYHTLQDLIVDEKMNIVNLISKSCDTKDEAAREIVSILNEGNLVIPFLSYQCKMEISNTKTHETLFRGSSFCTKGVDYYMKIICKDYLEETIGAIIKRIVKQHKDCEIDPSKLLNESGEYILNAEEVPEENIENLKEYSRIILDSIFENSTKFPEELEELFSNIQEYAIEQFPDVKDIRYSAISAFIFLRLFSPAILNPQLFGLIDEILKTREVRTLTLISKFVQQTANLVESKNSKEEYMNVLNDLIKEYIPQIKKYIDSITRIQHRSNIKPKKIFFGIFKKKENEIGKFEDKQK</sequence>
<dbReference type="InterPro" id="IPR046349">
    <property type="entry name" value="C1-like_sf"/>
</dbReference>
<gene>
    <name evidence="6" type="ORF">BCR36DRAFT_316261</name>
</gene>
<reference evidence="6 7" key="2">
    <citation type="submission" date="2016-08" db="EMBL/GenBank/DDBJ databases">
        <title>Pervasive Adenine N6-methylation of Active Genes in Fungi.</title>
        <authorList>
            <consortium name="DOE Joint Genome Institute"/>
            <person name="Mondo S.J."/>
            <person name="Dannebaum R.O."/>
            <person name="Kuo R.C."/>
            <person name="Labutti K."/>
            <person name="Haridas S."/>
            <person name="Kuo A."/>
            <person name="Salamov A."/>
            <person name="Ahrendt S.R."/>
            <person name="Lipzen A."/>
            <person name="Sullivan W."/>
            <person name="Andreopoulos W.B."/>
            <person name="Clum A."/>
            <person name="Lindquist E."/>
            <person name="Daum C."/>
            <person name="Ramamoorthy G.K."/>
            <person name="Gryganskyi A."/>
            <person name="Culley D."/>
            <person name="Magnuson J.K."/>
            <person name="James T.Y."/>
            <person name="O'Malley M.A."/>
            <person name="Stajich J.E."/>
            <person name="Spatafora J.W."/>
            <person name="Visel A."/>
            <person name="Grigoriev I.V."/>
        </authorList>
    </citation>
    <scope>NUCLEOTIDE SEQUENCE [LARGE SCALE GENOMIC DNA]</scope>
    <source>
        <strain evidence="7">finn</strain>
    </source>
</reference>
<dbReference type="EMBL" id="MCFH01000002">
    <property type="protein sequence ID" value="ORX59991.1"/>
    <property type="molecule type" value="Genomic_DNA"/>
</dbReference>
<feature type="non-terminal residue" evidence="6">
    <location>
        <position position="492"/>
    </location>
</feature>
<dbReference type="PROSITE" id="PS50081">
    <property type="entry name" value="ZF_DAG_PE_2"/>
    <property type="match status" value="1"/>
</dbReference>
<dbReference type="PROSITE" id="PS00479">
    <property type="entry name" value="ZF_DAG_PE_1"/>
    <property type="match status" value="1"/>
</dbReference>
<evidence type="ECO:0000256" key="2">
    <source>
        <dbReference type="ARBA" id="ARBA00022723"/>
    </source>
</evidence>
<evidence type="ECO:0000259" key="4">
    <source>
        <dbReference type="PROSITE" id="PS50018"/>
    </source>
</evidence>
<evidence type="ECO:0000256" key="3">
    <source>
        <dbReference type="ARBA" id="ARBA00022833"/>
    </source>
</evidence>
<dbReference type="Pfam" id="PF00616">
    <property type="entry name" value="RasGAP"/>
    <property type="match status" value="1"/>
</dbReference>
<dbReference type="OrthoDB" id="775356at2759"/>
<dbReference type="PANTHER" id="PTHR10194">
    <property type="entry name" value="RAS GTPASE-ACTIVATING PROTEINS"/>
    <property type="match status" value="1"/>
</dbReference>
<dbReference type="SUPFAM" id="SSF57889">
    <property type="entry name" value="Cysteine-rich domain"/>
    <property type="match status" value="1"/>
</dbReference>
<accession>A0A1Y1VN08</accession>
<name>A0A1Y1VN08_9FUNG</name>
<dbReference type="SMART" id="SM00323">
    <property type="entry name" value="RasGAP"/>
    <property type="match status" value="1"/>
</dbReference>
<dbReference type="Proteomes" id="UP000193719">
    <property type="component" value="Unassembled WGS sequence"/>
</dbReference>
<reference evidence="6 7" key="1">
    <citation type="submission" date="2016-08" db="EMBL/GenBank/DDBJ databases">
        <title>Genomes of anaerobic fungi encode conserved fungal cellulosomes for biomass hydrolysis.</title>
        <authorList>
            <consortium name="DOE Joint Genome Institute"/>
            <person name="Haitjema C.H."/>
            <person name="Gilmore S.P."/>
            <person name="Henske J.K."/>
            <person name="Solomon K.V."/>
            <person name="De Groot R."/>
            <person name="Kuo A."/>
            <person name="Mondo S.J."/>
            <person name="Salamov A.A."/>
            <person name="Labutti K."/>
            <person name="Zhao Z."/>
            <person name="Chiniquy J."/>
            <person name="Barry K."/>
            <person name="Brewer H.M."/>
            <person name="Purvine S.O."/>
            <person name="Wright A.T."/>
            <person name="Boxma B."/>
            <person name="Van Alen T."/>
            <person name="Hackstein J.H."/>
            <person name="Baker S.E."/>
            <person name="Grigoriev I.V."/>
            <person name="O'Malley M.A."/>
        </authorList>
    </citation>
    <scope>NUCLEOTIDE SEQUENCE [LARGE SCALE GENOMIC DNA]</scope>
    <source>
        <strain evidence="7">finn</strain>
    </source>
</reference>
<dbReference type="InterPro" id="IPR023152">
    <property type="entry name" value="RasGAP_CS"/>
</dbReference>
<proteinExistence type="predicted"/>
<dbReference type="PANTHER" id="PTHR10194:SF60">
    <property type="entry name" value="RAS GTPASE-ACTIVATING PROTEIN RASKOL"/>
    <property type="match status" value="1"/>
</dbReference>
<organism evidence="6 7">
    <name type="scientific">Piromyces finnis</name>
    <dbReference type="NCBI Taxonomy" id="1754191"/>
    <lineage>
        <taxon>Eukaryota</taxon>
        <taxon>Fungi</taxon>
        <taxon>Fungi incertae sedis</taxon>
        <taxon>Chytridiomycota</taxon>
        <taxon>Chytridiomycota incertae sedis</taxon>
        <taxon>Neocallimastigomycetes</taxon>
        <taxon>Neocallimastigales</taxon>
        <taxon>Neocallimastigaceae</taxon>
        <taxon>Piromyces</taxon>
    </lineage>
</organism>
<dbReference type="InterPro" id="IPR001936">
    <property type="entry name" value="RasGAP_dom"/>
</dbReference>
<dbReference type="InterPro" id="IPR002219">
    <property type="entry name" value="PKC_DAG/PE"/>
</dbReference>
<evidence type="ECO:0000313" key="7">
    <source>
        <dbReference type="Proteomes" id="UP000193719"/>
    </source>
</evidence>
<feature type="domain" description="Ras-GAP" evidence="4">
    <location>
        <begin position="222"/>
        <end position="425"/>
    </location>
</feature>
<dbReference type="GO" id="GO:0005096">
    <property type="term" value="F:GTPase activator activity"/>
    <property type="evidence" value="ECO:0007669"/>
    <property type="project" value="UniProtKB-KW"/>
</dbReference>
<comment type="caution">
    <text evidence="6">The sequence shown here is derived from an EMBL/GenBank/DDBJ whole genome shotgun (WGS) entry which is preliminary data.</text>
</comment>
<dbReference type="SUPFAM" id="SSF49562">
    <property type="entry name" value="C2 domain (Calcium/lipid-binding domain, CaLB)"/>
    <property type="match status" value="1"/>
</dbReference>
<dbReference type="PROSITE" id="PS50018">
    <property type="entry name" value="RAS_GTPASE_ACTIV_2"/>
    <property type="match status" value="1"/>
</dbReference>
<dbReference type="InterPro" id="IPR008936">
    <property type="entry name" value="Rho_GTPase_activation_prot"/>
</dbReference>
<keyword evidence="1" id="KW-0343">GTPase activation</keyword>
<keyword evidence="7" id="KW-1185">Reference proteome</keyword>
<keyword evidence="2" id="KW-0479">Metal-binding</keyword>
<dbReference type="InterPro" id="IPR035892">
    <property type="entry name" value="C2_domain_sf"/>
</dbReference>